<reference evidence="1" key="2">
    <citation type="submission" date="2022-01" db="EMBL/GenBank/DDBJ databases">
        <authorList>
            <person name="Yamashiro T."/>
            <person name="Shiraishi A."/>
            <person name="Satake H."/>
            <person name="Nakayama K."/>
        </authorList>
    </citation>
    <scope>NUCLEOTIDE SEQUENCE</scope>
</reference>
<comment type="caution">
    <text evidence="1">The sequence shown here is derived from an EMBL/GenBank/DDBJ whole genome shotgun (WGS) entry which is preliminary data.</text>
</comment>
<evidence type="ECO:0000313" key="2">
    <source>
        <dbReference type="Proteomes" id="UP001151760"/>
    </source>
</evidence>
<sequence>MTIDMTAYPTSKLTAILSSSDENSSVVSDIDDADCKVKDRRCCVDGIWGGNWSWRLTPRGRALDDLNSIVSTIGNLSLVDDMDDAWTWTWDAFGKFKVTSLAVTVQNSVISGCELGNHHLWNSLVPRKFDQLPQSASDLKEIWSWWGLARPTFFPPFSIKDIALGKIGSNNCSKLNKVLRVVFQCALWSVWKWRNKVVNAEQEAVDGVRHEDIFPFIQRITKDWISARLTSITPDWSCWIPNPFNMFI</sequence>
<name>A0ABQ5CQG6_9ASTR</name>
<dbReference type="EMBL" id="BQNB010014535">
    <property type="protein sequence ID" value="GJT29340.1"/>
    <property type="molecule type" value="Genomic_DNA"/>
</dbReference>
<protein>
    <recommendedName>
        <fullName evidence="3">Reverse transcriptase zinc-binding domain-containing protein</fullName>
    </recommendedName>
</protein>
<proteinExistence type="predicted"/>
<dbReference type="Proteomes" id="UP001151760">
    <property type="component" value="Unassembled WGS sequence"/>
</dbReference>
<accession>A0ABQ5CQG6</accession>
<gene>
    <name evidence="1" type="ORF">Tco_0909615</name>
</gene>
<evidence type="ECO:0008006" key="3">
    <source>
        <dbReference type="Google" id="ProtNLM"/>
    </source>
</evidence>
<organism evidence="1 2">
    <name type="scientific">Tanacetum coccineum</name>
    <dbReference type="NCBI Taxonomy" id="301880"/>
    <lineage>
        <taxon>Eukaryota</taxon>
        <taxon>Viridiplantae</taxon>
        <taxon>Streptophyta</taxon>
        <taxon>Embryophyta</taxon>
        <taxon>Tracheophyta</taxon>
        <taxon>Spermatophyta</taxon>
        <taxon>Magnoliopsida</taxon>
        <taxon>eudicotyledons</taxon>
        <taxon>Gunneridae</taxon>
        <taxon>Pentapetalae</taxon>
        <taxon>asterids</taxon>
        <taxon>campanulids</taxon>
        <taxon>Asterales</taxon>
        <taxon>Asteraceae</taxon>
        <taxon>Asteroideae</taxon>
        <taxon>Anthemideae</taxon>
        <taxon>Anthemidinae</taxon>
        <taxon>Tanacetum</taxon>
    </lineage>
</organism>
<evidence type="ECO:0000313" key="1">
    <source>
        <dbReference type="EMBL" id="GJT29340.1"/>
    </source>
</evidence>
<keyword evidence="2" id="KW-1185">Reference proteome</keyword>
<reference evidence="1" key="1">
    <citation type="journal article" date="2022" name="Int. J. Mol. Sci.">
        <title>Draft Genome of Tanacetum Coccineum: Genomic Comparison of Closely Related Tanacetum-Family Plants.</title>
        <authorList>
            <person name="Yamashiro T."/>
            <person name="Shiraishi A."/>
            <person name="Nakayama K."/>
            <person name="Satake H."/>
        </authorList>
    </citation>
    <scope>NUCLEOTIDE SEQUENCE</scope>
</reference>